<evidence type="ECO:0000256" key="1">
    <source>
        <dbReference type="SAM" id="MobiDB-lite"/>
    </source>
</evidence>
<dbReference type="InterPro" id="IPR031981">
    <property type="entry name" value="MIEAP_C"/>
</dbReference>
<protein>
    <recommendedName>
        <fullName evidence="2">Mitochondria-eating protein C-terminal domain-containing protein</fullName>
    </recommendedName>
</protein>
<organism evidence="3 4">
    <name type="scientific">Sinanodonta woodiana</name>
    <name type="common">Chinese pond mussel</name>
    <name type="synonym">Anodonta woodiana</name>
    <dbReference type="NCBI Taxonomy" id="1069815"/>
    <lineage>
        <taxon>Eukaryota</taxon>
        <taxon>Metazoa</taxon>
        <taxon>Spiralia</taxon>
        <taxon>Lophotrochozoa</taxon>
        <taxon>Mollusca</taxon>
        <taxon>Bivalvia</taxon>
        <taxon>Autobranchia</taxon>
        <taxon>Heteroconchia</taxon>
        <taxon>Palaeoheterodonta</taxon>
        <taxon>Unionida</taxon>
        <taxon>Unionoidea</taxon>
        <taxon>Unionidae</taxon>
        <taxon>Unioninae</taxon>
        <taxon>Sinanodonta</taxon>
    </lineage>
</organism>
<keyword evidence="4" id="KW-1185">Reference proteome</keyword>
<evidence type="ECO:0000259" key="2">
    <source>
        <dbReference type="Pfam" id="PF16026"/>
    </source>
</evidence>
<evidence type="ECO:0000313" key="3">
    <source>
        <dbReference type="EMBL" id="KAL3863843.1"/>
    </source>
</evidence>
<dbReference type="Proteomes" id="UP001634394">
    <property type="component" value="Unassembled WGS sequence"/>
</dbReference>
<feature type="region of interest" description="Disordered" evidence="1">
    <location>
        <begin position="302"/>
        <end position="423"/>
    </location>
</feature>
<gene>
    <name evidence="3" type="ORF">ACJMK2_005571</name>
</gene>
<name>A0ABD3VT77_SINWO</name>
<dbReference type="EMBL" id="JBJQND010000010">
    <property type="protein sequence ID" value="KAL3863843.1"/>
    <property type="molecule type" value="Genomic_DNA"/>
</dbReference>
<proteinExistence type="predicted"/>
<accession>A0ABD3VT77</accession>
<evidence type="ECO:0000313" key="4">
    <source>
        <dbReference type="Proteomes" id="UP001634394"/>
    </source>
</evidence>
<feature type="domain" description="Mitochondria-eating protein C-terminal" evidence="2">
    <location>
        <begin position="174"/>
        <end position="289"/>
    </location>
</feature>
<dbReference type="AlphaFoldDB" id="A0ABD3VT77"/>
<feature type="region of interest" description="Disordered" evidence="1">
    <location>
        <begin position="86"/>
        <end position="117"/>
    </location>
</feature>
<feature type="compositionally biased region" description="Acidic residues" evidence="1">
    <location>
        <begin position="334"/>
        <end position="343"/>
    </location>
</feature>
<sequence>MTSSRRTTPVGSKLDQLFRTLEGTQAGVDPDLLSAARGEYRQLQDTATPLKGSSAKSSPDYTKLRSDYANIQTELKTKEAEIASLKHQLSHRQERSQQGSSPHSNDPNLGETHTPAKVKERYAELYDTEWTDAFEYLKDNNWSEVDAIITLQRILRWTDDTSIMHRMKTPLISKQVTILAKQYRRSTAEECLPALQQAFVTHVLPTFVDLEKYNSKSLFYFSRGCVEVCWFMCMQEPPMIFVGKVEQNSPLDTKSFRCYSRPGDKVDYLVWPALLLHERGPVVVKGVVQPVAGNTLTKIKKAISGTSPTPRTPKPAINHDKDAARNPENWVNLDSDDEMDDEPTTEKALPKKYKTRNAGDAEVKPTSPYINPNGRTPPMVVAEEYSRDDGELNGSPDGSRRESIPLSARNLTRFWKKDDDDDY</sequence>
<feature type="compositionally biased region" description="Polar residues" evidence="1">
    <location>
        <begin position="96"/>
        <end position="107"/>
    </location>
</feature>
<comment type="caution">
    <text evidence="3">The sequence shown here is derived from an EMBL/GenBank/DDBJ whole genome shotgun (WGS) entry which is preliminary data.</text>
</comment>
<reference evidence="3 4" key="1">
    <citation type="submission" date="2024-11" db="EMBL/GenBank/DDBJ databases">
        <title>Chromosome-level genome assembly of the freshwater bivalve Anodonta woodiana.</title>
        <authorList>
            <person name="Chen X."/>
        </authorList>
    </citation>
    <scope>NUCLEOTIDE SEQUENCE [LARGE SCALE GENOMIC DNA]</scope>
    <source>
        <strain evidence="3">MN2024</strain>
        <tissue evidence="3">Gills</tissue>
    </source>
</reference>
<dbReference type="Pfam" id="PF16026">
    <property type="entry name" value="MIEAP"/>
    <property type="match status" value="1"/>
</dbReference>